<evidence type="ECO:0000259" key="8">
    <source>
        <dbReference type="PROSITE" id="PS51212"/>
    </source>
</evidence>
<dbReference type="PROSITE" id="PS51212">
    <property type="entry name" value="WSC"/>
    <property type="match status" value="1"/>
</dbReference>
<dbReference type="AlphaFoldDB" id="A0A1Y2FKE7"/>
<dbReference type="GO" id="GO:0016020">
    <property type="term" value="C:membrane"/>
    <property type="evidence" value="ECO:0007669"/>
    <property type="project" value="UniProtKB-SubCell"/>
</dbReference>
<dbReference type="PANTHER" id="PTHR15549">
    <property type="entry name" value="PAIRED IMMUNOGLOBULIN-LIKE TYPE 2 RECEPTOR"/>
    <property type="match status" value="1"/>
</dbReference>
<dbReference type="InterPro" id="IPR051694">
    <property type="entry name" value="Immunoregulatory_rcpt-like"/>
</dbReference>
<dbReference type="InterPro" id="IPR002889">
    <property type="entry name" value="WSC_carb-bd"/>
</dbReference>
<comment type="subcellular location">
    <subcellularLocation>
        <location evidence="1">Membrane</location>
        <topology evidence="1">Single-pass membrane protein</topology>
    </subcellularLocation>
</comment>
<dbReference type="EMBL" id="MCFI01000006">
    <property type="protein sequence ID" value="ORY84428.1"/>
    <property type="molecule type" value="Genomic_DNA"/>
</dbReference>
<dbReference type="CDD" id="cd12087">
    <property type="entry name" value="TM_EGFR-like"/>
    <property type="match status" value="1"/>
</dbReference>
<evidence type="ECO:0000256" key="5">
    <source>
        <dbReference type="SAM" id="MobiDB-lite"/>
    </source>
</evidence>
<proteinExistence type="predicted"/>
<evidence type="ECO:0000256" key="6">
    <source>
        <dbReference type="SAM" id="Phobius"/>
    </source>
</evidence>
<dbReference type="PANTHER" id="PTHR15549:SF30">
    <property type="entry name" value="MID2 DOMAIN-CONTAINING PROTEIN"/>
    <property type="match status" value="1"/>
</dbReference>
<organism evidence="9 10">
    <name type="scientific">Protomyces lactucae-debilis</name>
    <dbReference type="NCBI Taxonomy" id="2754530"/>
    <lineage>
        <taxon>Eukaryota</taxon>
        <taxon>Fungi</taxon>
        <taxon>Dikarya</taxon>
        <taxon>Ascomycota</taxon>
        <taxon>Taphrinomycotina</taxon>
        <taxon>Taphrinomycetes</taxon>
        <taxon>Taphrinales</taxon>
        <taxon>Protomycetaceae</taxon>
        <taxon>Protomyces</taxon>
    </lineage>
</organism>
<dbReference type="OrthoDB" id="2019572at2759"/>
<dbReference type="SMART" id="SM00321">
    <property type="entry name" value="WSC"/>
    <property type="match status" value="1"/>
</dbReference>
<keyword evidence="10" id="KW-1185">Reference proteome</keyword>
<evidence type="ECO:0000256" key="2">
    <source>
        <dbReference type="ARBA" id="ARBA00022692"/>
    </source>
</evidence>
<dbReference type="OMA" id="ANCNIAC"/>
<keyword evidence="4 6" id="KW-0472">Membrane</keyword>
<protein>
    <recommendedName>
        <fullName evidence="8">WSC domain-containing protein</fullName>
    </recommendedName>
</protein>
<dbReference type="Proteomes" id="UP000193685">
    <property type="component" value="Unassembled WGS sequence"/>
</dbReference>
<dbReference type="GO" id="GO:0071944">
    <property type="term" value="C:cell periphery"/>
    <property type="evidence" value="ECO:0007669"/>
    <property type="project" value="UniProtKB-ARBA"/>
</dbReference>
<keyword evidence="3 6" id="KW-1133">Transmembrane helix</keyword>
<dbReference type="Pfam" id="PF01822">
    <property type="entry name" value="WSC"/>
    <property type="match status" value="1"/>
</dbReference>
<name>A0A1Y2FKE7_PROLT</name>
<feature type="transmembrane region" description="Helical" evidence="6">
    <location>
        <begin position="198"/>
        <end position="224"/>
    </location>
</feature>
<keyword evidence="2 6" id="KW-0812">Transmembrane</keyword>
<dbReference type="GeneID" id="63787055"/>
<gene>
    <name evidence="9" type="ORF">BCR37DRAFT_386586</name>
</gene>
<keyword evidence="7" id="KW-0732">Signal</keyword>
<feature type="region of interest" description="Disordered" evidence="5">
    <location>
        <begin position="170"/>
        <end position="198"/>
    </location>
</feature>
<feature type="signal peptide" evidence="7">
    <location>
        <begin position="1"/>
        <end position="22"/>
    </location>
</feature>
<accession>A0A1Y2FKE7</accession>
<feature type="compositionally biased region" description="Low complexity" evidence="5">
    <location>
        <begin position="170"/>
        <end position="197"/>
    </location>
</feature>
<comment type="caution">
    <text evidence="9">The sequence shown here is derived from an EMBL/GenBank/DDBJ whole genome shotgun (WGS) entry which is preliminary data.</text>
</comment>
<evidence type="ECO:0000256" key="3">
    <source>
        <dbReference type="ARBA" id="ARBA00022989"/>
    </source>
</evidence>
<evidence type="ECO:0000256" key="7">
    <source>
        <dbReference type="SAM" id="SignalP"/>
    </source>
</evidence>
<evidence type="ECO:0000256" key="4">
    <source>
        <dbReference type="ARBA" id="ARBA00023136"/>
    </source>
</evidence>
<reference evidence="9 10" key="1">
    <citation type="submission" date="2016-07" db="EMBL/GenBank/DDBJ databases">
        <title>Pervasive Adenine N6-methylation of Active Genes in Fungi.</title>
        <authorList>
            <consortium name="DOE Joint Genome Institute"/>
            <person name="Mondo S.J."/>
            <person name="Dannebaum R.O."/>
            <person name="Kuo R.C."/>
            <person name="Labutti K."/>
            <person name="Haridas S."/>
            <person name="Kuo A."/>
            <person name="Salamov A."/>
            <person name="Ahrendt S.R."/>
            <person name="Lipzen A."/>
            <person name="Sullivan W."/>
            <person name="Andreopoulos W.B."/>
            <person name="Clum A."/>
            <person name="Lindquist E."/>
            <person name="Daum C."/>
            <person name="Ramamoorthy G.K."/>
            <person name="Gryganskyi A."/>
            <person name="Culley D."/>
            <person name="Magnuson J.K."/>
            <person name="James T.Y."/>
            <person name="O'Malley M.A."/>
            <person name="Stajich J.E."/>
            <person name="Spatafora J.W."/>
            <person name="Visel A."/>
            <person name="Grigoriev I.V."/>
        </authorList>
    </citation>
    <scope>NUCLEOTIDE SEQUENCE [LARGE SCALE GENOMIC DNA]</scope>
    <source>
        <strain evidence="9 10">12-1054</strain>
    </source>
</reference>
<evidence type="ECO:0000256" key="1">
    <source>
        <dbReference type="ARBA" id="ARBA00004167"/>
    </source>
</evidence>
<sequence length="297" mass="30168">MRATSFPLLTFLASLAPATIKAQSSSSCYKLDSSLTDQGAYQYQSAGYCLGLCRDAGLAVYAMADGNHCYCGNSLPSTSADSANCNIACVGYPSDNCGGSGYFLVALTGTGTLTGGGTLSGGISSVGGAAASRQPTTPVTQARTSTTVGSPVTITTAVVQGVTVVQTVTARPTAQPSSSSSSSASSQTSNSSQKSSGLSGGAIAGIIVGVLALLAAIGAGIFLWKRKQQRDESSLFSGQEYKRHIEPAAGGTLARQGNGGGSFADTRLDTSLAMRRDSSESFADNQDYSRKILRVVN</sequence>
<dbReference type="STRING" id="56484.A0A1Y2FKE7"/>
<feature type="chain" id="PRO_5012914831" description="WSC domain-containing protein" evidence="7">
    <location>
        <begin position="23"/>
        <end position="297"/>
    </location>
</feature>
<dbReference type="RefSeq" id="XP_040726446.1">
    <property type="nucleotide sequence ID" value="XM_040870456.1"/>
</dbReference>
<evidence type="ECO:0000313" key="10">
    <source>
        <dbReference type="Proteomes" id="UP000193685"/>
    </source>
</evidence>
<feature type="domain" description="WSC" evidence="8">
    <location>
        <begin position="22"/>
        <end position="109"/>
    </location>
</feature>
<evidence type="ECO:0000313" key="9">
    <source>
        <dbReference type="EMBL" id="ORY84428.1"/>
    </source>
</evidence>